<protein>
    <submittedName>
        <fullName evidence="2">Uncharacterized protein</fullName>
    </submittedName>
</protein>
<dbReference type="Gene3D" id="3.40.50.720">
    <property type="entry name" value="NAD(P)-binding Rossmann-like Domain"/>
    <property type="match status" value="1"/>
</dbReference>
<keyword evidence="1" id="KW-0560">Oxidoreductase</keyword>
<sequence>MVSLSEVQASNARIASELPSGLVAVFIGATSGIGEYTLKKFAKHARNPRVYFIGRSQEAGNLISAECLAMNPGGKFEFIKADTSLIRNVDNVCRDIKSKEESINLLFLTIGTLVARSATSEGLHMATALIHHCRARFILNLLPRLQKASDLRRVVTVGAAGFEGPVDVNDFQAWKVPLLAMRGHGCSVVTLSLEELAKNAPDVSFIHNYPGSVQSNLARKGQGVTIAVIRNIYRVLSPFLSPMPNEECGERQLFQATSARYPAGTGGKPTSGVPVATGIELVRGTNGEISSGVYSLDKDGESTDPKVGELLANLRKEHVGEKAWKHTEEEFQRITGAAASETN</sequence>
<dbReference type="AlphaFoldDB" id="A0A8H4RMZ0"/>
<gene>
    <name evidence="2" type="ORF">G7Y89_g5616</name>
</gene>
<dbReference type="GO" id="GO:0016491">
    <property type="term" value="F:oxidoreductase activity"/>
    <property type="evidence" value="ECO:0007669"/>
    <property type="project" value="UniProtKB-KW"/>
</dbReference>
<evidence type="ECO:0000256" key="1">
    <source>
        <dbReference type="ARBA" id="ARBA00023002"/>
    </source>
</evidence>
<dbReference type="InterPro" id="IPR052228">
    <property type="entry name" value="Sec_Metab_Biosynth_Oxidored"/>
</dbReference>
<dbReference type="EMBL" id="JAAMPI010000341">
    <property type="protein sequence ID" value="KAF4632513.1"/>
    <property type="molecule type" value="Genomic_DNA"/>
</dbReference>
<dbReference type="PANTHER" id="PTHR47534:SF3">
    <property type="entry name" value="ALCOHOL DEHYDROGENASE-LIKE C-TERMINAL DOMAIN-CONTAINING PROTEIN"/>
    <property type="match status" value="1"/>
</dbReference>
<dbReference type="PANTHER" id="PTHR47534">
    <property type="entry name" value="YALI0E05731P"/>
    <property type="match status" value="1"/>
</dbReference>
<name>A0A8H4RMZ0_9HELO</name>
<evidence type="ECO:0000313" key="2">
    <source>
        <dbReference type="EMBL" id="KAF4632513.1"/>
    </source>
</evidence>
<accession>A0A8H4RMZ0</accession>
<comment type="caution">
    <text evidence="2">The sequence shown here is derived from an EMBL/GenBank/DDBJ whole genome shotgun (WGS) entry which is preliminary data.</text>
</comment>
<proteinExistence type="predicted"/>
<evidence type="ECO:0000313" key="3">
    <source>
        <dbReference type="Proteomes" id="UP000566819"/>
    </source>
</evidence>
<dbReference type="InterPro" id="IPR002347">
    <property type="entry name" value="SDR_fam"/>
</dbReference>
<reference evidence="2 3" key="1">
    <citation type="submission" date="2020-03" db="EMBL/GenBank/DDBJ databases">
        <title>Draft Genome Sequence of Cudoniella acicularis.</title>
        <authorList>
            <person name="Buettner E."/>
            <person name="Kellner H."/>
        </authorList>
    </citation>
    <scope>NUCLEOTIDE SEQUENCE [LARGE SCALE GENOMIC DNA]</scope>
    <source>
        <strain evidence="2 3">DSM 108380</strain>
    </source>
</reference>
<dbReference type="InterPro" id="IPR036291">
    <property type="entry name" value="NAD(P)-bd_dom_sf"/>
</dbReference>
<dbReference type="Pfam" id="PF00106">
    <property type="entry name" value="adh_short"/>
    <property type="match status" value="1"/>
</dbReference>
<dbReference type="Proteomes" id="UP000566819">
    <property type="component" value="Unassembled WGS sequence"/>
</dbReference>
<keyword evidence="3" id="KW-1185">Reference proteome</keyword>
<organism evidence="2 3">
    <name type="scientific">Cudoniella acicularis</name>
    <dbReference type="NCBI Taxonomy" id="354080"/>
    <lineage>
        <taxon>Eukaryota</taxon>
        <taxon>Fungi</taxon>
        <taxon>Dikarya</taxon>
        <taxon>Ascomycota</taxon>
        <taxon>Pezizomycotina</taxon>
        <taxon>Leotiomycetes</taxon>
        <taxon>Helotiales</taxon>
        <taxon>Tricladiaceae</taxon>
        <taxon>Cudoniella</taxon>
    </lineage>
</organism>
<dbReference type="OrthoDB" id="2898509at2759"/>
<dbReference type="SUPFAM" id="SSF51735">
    <property type="entry name" value="NAD(P)-binding Rossmann-fold domains"/>
    <property type="match status" value="1"/>
</dbReference>